<feature type="region of interest" description="Disordered" evidence="1">
    <location>
        <begin position="149"/>
        <end position="318"/>
    </location>
</feature>
<dbReference type="RefSeq" id="WP_329405021.1">
    <property type="nucleotide sequence ID" value="NZ_CP109021.1"/>
</dbReference>
<evidence type="ECO:0000313" key="3">
    <source>
        <dbReference type="EMBL" id="WUT88017.1"/>
    </source>
</evidence>
<keyword evidence="2" id="KW-1133">Transmembrane helix</keyword>
<geneLocation type="plasmid" evidence="3 4">
    <name>unnamed2</name>
</geneLocation>
<evidence type="ECO:0000313" key="4">
    <source>
        <dbReference type="Proteomes" id="UP001432060"/>
    </source>
</evidence>
<keyword evidence="2" id="KW-0472">Membrane</keyword>
<sequence>MKLATLSDKQLQGIDRTLSWGTWAITAMAITFSLFTVTPLVERVTPDGWKWSAVGLSLLVDIALVIVIRMDAAVSRLGARLKGWPAVLRWLTGISSVLLNIGDSALKGDRVGVAVHAVAPLVLVAVSEAGPKYRQAITDALDRIEREQRAEAERQRVHEQREREAQQREQREREQREREERERERDRAERLERERLEREEAKEKQRLEHEARMAREQREAEAARRREEAEREERRAERERRERQEREAREQAERARREQEERARADAERAAREQQEREARERAEQLARERRERRAVNTGGSTVNTPKTAPVNTPKAAPVKAVVNNDKLSEADARALIVNTPGASVRDLADKTGWSIGWVSQVRREANGDHGQAEEATAA</sequence>
<feature type="transmembrane region" description="Helical" evidence="2">
    <location>
        <begin position="20"/>
        <end position="41"/>
    </location>
</feature>
<proteinExistence type="predicted"/>
<accession>A0ABZ1XYP8</accession>
<keyword evidence="4" id="KW-1185">Reference proteome</keyword>
<protein>
    <submittedName>
        <fullName evidence="3">DUF2637 domain-containing protein</fullName>
    </submittedName>
</protein>
<feature type="compositionally biased region" description="Basic and acidic residues" evidence="1">
    <location>
        <begin position="149"/>
        <end position="295"/>
    </location>
</feature>
<evidence type="ECO:0000256" key="2">
    <source>
        <dbReference type="SAM" id="Phobius"/>
    </source>
</evidence>
<dbReference type="Proteomes" id="UP001432060">
    <property type="component" value="Plasmid unnamed2"/>
</dbReference>
<organism evidence="3 4">
    <name type="scientific">Streptomyces melanogenes</name>
    <dbReference type="NCBI Taxonomy" id="67326"/>
    <lineage>
        <taxon>Bacteria</taxon>
        <taxon>Bacillati</taxon>
        <taxon>Actinomycetota</taxon>
        <taxon>Actinomycetes</taxon>
        <taxon>Kitasatosporales</taxon>
        <taxon>Streptomycetaceae</taxon>
        <taxon>Streptomyces</taxon>
    </lineage>
</organism>
<feature type="transmembrane region" description="Helical" evidence="2">
    <location>
        <begin position="53"/>
        <end position="72"/>
    </location>
</feature>
<dbReference type="EMBL" id="CP109021">
    <property type="protein sequence ID" value="WUT88017.1"/>
    <property type="molecule type" value="Genomic_DNA"/>
</dbReference>
<reference evidence="3" key="1">
    <citation type="submission" date="2022-10" db="EMBL/GenBank/DDBJ databases">
        <title>The complete genomes of actinobacterial strains from the NBC collection.</title>
        <authorList>
            <person name="Joergensen T.S."/>
            <person name="Alvarez Arevalo M."/>
            <person name="Sterndorff E.B."/>
            <person name="Faurdal D."/>
            <person name="Vuksanovic O."/>
            <person name="Mourched A.-S."/>
            <person name="Charusanti P."/>
            <person name="Shaw S."/>
            <person name="Blin K."/>
            <person name="Weber T."/>
        </authorList>
    </citation>
    <scope>NUCLEOTIDE SEQUENCE</scope>
    <source>
        <strain evidence="3">NBC_00668</strain>
        <plasmid evidence="3">unnamed2</plasmid>
    </source>
</reference>
<feature type="compositionally biased region" description="Polar residues" evidence="1">
    <location>
        <begin position="298"/>
        <end position="311"/>
    </location>
</feature>
<evidence type="ECO:0000256" key="1">
    <source>
        <dbReference type="SAM" id="MobiDB-lite"/>
    </source>
</evidence>
<gene>
    <name evidence="3" type="ORF">OG515_37710</name>
</gene>
<keyword evidence="3" id="KW-0614">Plasmid</keyword>
<keyword evidence="2" id="KW-0812">Transmembrane</keyword>
<name>A0ABZ1XYP8_9ACTN</name>